<keyword evidence="3" id="KW-1005">Bacterial flagellum biogenesis</keyword>
<comment type="subcellular location">
    <subcellularLocation>
        <location evidence="1">Cytoplasm</location>
        <location evidence="1">Cytosol</location>
    </subcellularLocation>
</comment>
<keyword evidence="4" id="KW-0143">Chaperone</keyword>
<dbReference type="InterPro" id="IPR008622">
    <property type="entry name" value="FliT"/>
</dbReference>
<proteinExistence type="predicted"/>
<evidence type="ECO:0000256" key="5">
    <source>
        <dbReference type="ARBA" id="ARBA00093797"/>
    </source>
</evidence>
<dbReference type="Proteomes" id="UP001236270">
    <property type="component" value="Unassembled WGS sequence"/>
</dbReference>
<reference evidence="6" key="1">
    <citation type="submission" date="2023-08" db="EMBL/GenBank/DDBJ databases">
        <title>WGS of pathogenic bacterial species, Los Angeles County Public Health Laboratories.</title>
        <authorList>
            <person name="Garrigues J.M."/>
            <person name="Green N.M."/>
        </authorList>
    </citation>
    <scope>NUCLEOTIDE SEQUENCE</scope>
    <source>
        <strain evidence="6">LACPHL-BACT-2023-00068</strain>
    </source>
</reference>
<evidence type="ECO:0000256" key="1">
    <source>
        <dbReference type="ARBA" id="ARBA00004514"/>
    </source>
</evidence>
<evidence type="ECO:0000256" key="3">
    <source>
        <dbReference type="ARBA" id="ARBA00022795"/>
    </source>
</evidence>
<accession>A0AAW8HNP8</accession>
<evidence type="ECO:0000313" key="7">
    <source>
        <dbReference type="Proteomes" id="UP001236270"/>
    </source>
</evidence>
<keyword evidence="6" id="KW-0966">Cell projection</keyword>
<dbReference type="AlphaFoldDB" id="A0AAW8HNP8"/>
<dbReference type="EMBL" id="JAVDNV010000007">
    <property type="protein sequence ID" value="MDQ2309739.1"/>
    <property type="molecule type" value="Genomic_DNA"/>
</dbReference>
<name>A0AAW8HNP8_PLUGE</name>
<dbReference type="GO" id="GO:0044781">
    <property type="term" value="P:bacterial-type flagellum organization"/>
    <property type="evidence" value="ECO:0007669"/>
    <property type="project" value="UniProtKB-KW"/>
</dbReference>
<organism evidence="6 7">
    <name type="scientific">Pluralibacter gergoviae</name>
    <name type="common">Enterobacter gergoviae</name>
    <dbReference type="NCBI Taxonomy" id="61647"/>
    <lineage>
        <taxon>Bacteria</taxon>
        <taxon>Pseudomonadati</taxon>
        <taxon>Pseudomonadota</taxon>
        <taxon>Gammaproteobacteria</taxon>
        <taxon>Enterobacterales</taxon>
        <taxon>Enterobacteriaceae</taxon>
        <taxon>Pluralibacter</taxon>
    </lineage>
</organism>
<sequence>MNREKYRLTMAKLSTADYEHIYRLNADLLTLARQGNWDAFIPLAEQYVTAVSDIIENSPAEMMAQDEERLISLFKSLLSNEDEIEQALRQRLQFLRKDMSSLHNGKKCSEAYARQFTSVRH</sequence>
<evidence type="ECO:0000256" key="4">
    <source>
        <dbReference type="ARBA" id="ARBA00023186"/>
    </source>
</evidence>
<dbReference type="RefSeq" id="WP_225823473.1">
    <property type="nucleotide sequence ID" value="NZ_CACVCI010000001.1"/>
</dbReference>
<keyword evidence="6" id="KW-0969">Cilium</keyword>
<evidence type="ECO:0000313" key="6">
    <source>
        <dbReference type="EMBL" id="MDQ2309739.1"/>
    </source>
</evidence>
<gene>
    <name evidence="6" type="ORF">RBJ30_11620</name>
</gene>
<protein>
    <recommendedName>
        <fullName evidence="5">Flagellar protein FliT</fullName>
    </recommendedName>
</protein>
<keyword evidence="6" id="KW-0282">Flagellum</keyword>
<dbReference type="GeneID" id="61383134"/>
<dbReference type="Gene3D" id="1.20.58.380">
    <property type="entry name" value="Flagellar protein flit"/>
    <property type="match status" value="1"/>
</dbReference>
<keyword evidence="2" id="KW-0963">Cytoplasm</keyword>
<evidence type="ECO:0000256" key="2">
    <source>
        <dbReference type="ARBA" id="ARBA00022490"/>
    </source>
</evidence>
<comment type="caution">
    <text evidence="6">The sequence shown here is derived from an EMBL/GenBank/DDBJ whole genome shotgun (WGS) entry which is preliminary data.</text>
</comment>
<dbReference type="Pfam" id="PF05400">
    <property type="entry name" value="FliT"/>
    <property type="match status" value="1"/>
</dbReference>